<feature type="transmembrane region" description="Helical" evidence="1">
    <location>
        <begin position="233"/>
        <end position="254"/>
    </location>
</feature>
<dbReference type="Proteomes" id="UP000322699">
    <property type="component" value="Unassembled WGS sequence"/>
</dbReference>
<keyword evidence="1" id="KW-0472">Membrane</keyword>
<evidence type="ECO:0000259" key="2">
    <source>
        <dbReference type="Pfam" id="PF00535"/>
    </source>
</evidence>
<gene>
    <name evidence="3" type="primary">kfoC</name>
    <name evidence="3" type="ORF">LF1_35480</name>
</gene>
<dbReference type="InterPro" id="IPR001173">
    <property type="entry name" value="Glyco_trans_2-like"/>
</dbReference>
<reference evidence="3 4" key="1">
    <citation type="submission" date="2019-08" db="EMBL/GenBank/DDBJ databases">
        <title>Deep-cultivation of Planctomycetes and their phenomic and genomic characterization uncovers novel biology.</title>
        <authorList>
            <person name="Wiegand S."/>
            <person name="Jogler M."/>
            <person name="Boedeker C."/>
            <person name="Pinto D."/>
            <person name="Vollmers J."/>
            <person name="Rivas-Marin E."/>
            <person name="Kohn T."/>
            <person name="Peeters S.H."/>
            <person name="Heuer A."/>
            <person name="Rast P."/>
            <person name="Oberbeckmann S."/>
            <person name="Bunk B."/>
            <person name="Jeske O."/>
            <person name="Meyerdierks A."/>
            <person name="Storesund J.E."/>
            <person name="Kallscheuer N."/>
            <person name="Luecker S."/>
            <person name="Lage O.M."/>
            <person name="Pohl T."/>
            <person name="Merkel B.J."/>
            <person name="Hornburger P."/>
            <person name="Mueller R.-W."/>
            <person name="Bruemmer F."/>
            <person name="Labrenz M."/>
            <person name="Spormann A.M."/>
            <person name="Op Den Camp H."/>
            <person name="Overmann J."/>
            <person name="Amann R."/>
            <person name="Jetten M.S.M."/>
            <person name="Mascher T."/>
            <person name="Medema M.H."/>
            <person name="Devos D.P."/>
            <person name="Kaster A.-K."/>
            <person name="Ovreas L."/>
            <person name="Rohde M."/>
            <person name="Galperin M.Y."/>
            <person name="Jogler C."/>
        </authorList>
    </citation>
    <scope>NUCLEOTIDE SEQUENCE [LARGE SCALE GENOMIC DNA]</scope>
    <source>
        <strain evidence="3 4">LF1</strain>
    </source>
</reference>
<dbReference type="SUPFAM" id="SSF53448">
    <property type="entry name" value="Nucleotide-diphospho-sugar transferases"/>
    <property type="match status" value="1"/>
</dbReference>
<dbReference type="AlphaFoldDB" id="A0A5B1CKB6"/>
<feature type="domain" description="Glycosyltransferase 2-like" evidence="2">
    <location>
        <begin position="4"/>
        <end position="135"/>
    </location>
</feature>
<name>A0A5B1CKB6_9BACT</name>
<dbReference type="Gene3D" id="3.90.550.10">
    <property type="entry name" value="Spore Coat Polysaccharide Biosynthesis Protein SpsA, Chain A"/>
    <property type="match status" value="1"/>
</dbReference>
<evidence type="ECO:0000256" key="1">
    <source>
        <dbReference type="SAM" id="Phobius"/>
    </source>
</evidence>
<evidence type="ECO:0000313" key="4">
    <source>
        <dbReference type="Proteomes" id="UP000322699"/>
    </source>
</evidence>
<comment type="caution">
    <text evidence="3">The sequence shown here is derived from an EMBL/GenBank/DDBJ whole genome shotgun (WGS) entry which is preliminary data.</text>
</comment>
<dbReference type="RefSeq" id="WP_068264113.1">
    <property type="nucleotide sequence ID" value="NZ_LWSK01000055.1"/>
</dbReference>
<sequence>MKLSVVIPCLNEEAFIGECIRSVQNALGTNSEVEIVVVDAGSSDQTTVIAESFGVHVVNHPRSTIAAQRNAGVRVSSGEVIAFLDADCTVAEGWVQNGLELFRNPEVLGGGCPPSVPSQDTTWVQRGWSFLKRKRRPGRMSVRWIPSANVWVRRWVFEQIGGFNEHLETCEDVDLGFKVSDLGPMISDPSLCVYHHREPRTLLEFFRKELWHGKNSFSGISSGRWTWSELPSLIAPIYFLLGLGWIIISGVLLACDQATLSDLVLAIVFFLALPFAYTLRAVATKGNVHQFFQYILIYIVYFSARSVSMISSVIASIRE</sequence>
<organism evidence="3 4">
    <name type="scientific">Rubripirellula obstinata</name>
    <dbReference type="NCBI Taxonomy" id="406547"/>
    <lineage>
        <taxon>Bacteria</taxon>
        <taxon>Pseudomonadati</taxon>
        <taxon>Planctomycetota</taxon>
        <taxon>Planctomycetia</taxon>
        <taxon>Pirellulales</taxon>
        <taxon>Pirellulaceae</taxon>
        <taxon>Rubripirellula</taxon>
    </lineage>
</organism>
<keyword evidence="1" id="KW-0812">Transmembrane</keyword>
<dbReference type="EMBL" id="VRLW01000001">
    <property type="protein sequence ID" value="KAA1261006.1"/>
    <property type="molecule type" value="Genomic_DNA"/>
</dbReference>
<evidence type="ECO:0000313" key="3">
    <source>
        <dbReference type="EMBL" id="KAA1261006.1"/>
    </source>
</evidence>
<dbReference type="InterPro" id="IPR029044">
    <property type="entry name" value="Nucleotide-diphossugar_trans"/>
</dbReference>
<dbReference type="OrthoDB" id="396512at2"/>
<accession>A0A5B1CKB6</accession>
<dbReference type="PANTHER" id="PTHR43646">
    <property type="entry name" value="GLYCOSYLTRANSFERASE"/>
    <property type="match status" value="1"/>
</dbReference>
<dbReference type="Pfam" id="PF00535">
    <property type="entry name" value="Glycos_transf_2"/>
    <property type="match status" value="1"/>
</dbReference>
<keyword evidence="1" id="KW-1133">Transmembrane helix</keyword>
<protein>
    <submittedName>
        <fullName evidence="3">Chondroitin synthase</fullName>
    </submittedName>
</protein>
<feature type="transmembrane region" description="Helical" evidence="1">
    <location>
        <begin position="260"/>
        <end position="279"/>
    </location>
</feature>
<feature type="transmembrane region" description="Helical" evidence="1">
    <location>
        <begin position="291"/>
        <end position="317"/>
    </location>
</feature>
<dbReference type="PANTHER" id="PTHR43646:SF6">
    <property type="entry name" value="PRE-MYCOFACTOCIN GLYCOSYLTRANSFERASE"/>
    <property type="match status" value="1"/>
</dbReference>
<keyword evidence="4" id="KW-1185">Reference proteome</keyword>
<proteinExistence type="predicted"/>